<protein>
    <submittedName>
        <fullName evidence="1">Uncharacterized protein</fullName>
    </submittedName>
</protein>
<dbReference type="EMBL" id="MH730557">
    <property type="protein sequence ID" value="AXU40243.1"/>
    <property type="molecule type" value="Genomic_DNA"/>
</dbReference>
<sequence>MFFAIGTRFTAAIVTSVTSTRGRYFLIILITYVSASRREQINSRASPDVPQLIEP</sequence>
<evidence type="ECO:0000313" key="2">
    <source>
        <dbReference type="Proteomes" id="UP000276974"/>
    </source>
</evidence>
<organism evidence="1 2">
    <name type="scientific">Vibrio phage fNo16</name>
    <dbReference type="NCBI Taxonomy" id="2315335"/>
    <lineage>
        <taxon>Viruses</taxon>
        <taxon>Varidnaviria</taxon>
        <taxon>Abadenavirae</taxon>
        <taxon>Produgelaviricota</taxon>
        <taxon>Belvinaviricetes</taxon>
        <taxon>Vinavirales</taxon>
        <taxon>Asemoviridae</taxon>
        <taxon>Elsinorevirus</taxon>
        <taxon>Elsinorevirus NO16</taxon>
    </lineage>
</organism>
<proteinExistence type="predicted"/>
<dbReference type="Proteomes" id="UP000276974">
    <property type="component" value="Segment"/>
</dbReference>
<reference evidence="1 2" key="1">
    <citation type="submission" date="2018-08" db="EMBL/GenBank/DDBJ databases">
        <title>Complete genome sequence of Vibrio anguillarum PM2-like non-tailed bacteriophage phiNo16.</title>
        <authorList>
            <person name="Kalatzis P.G."/>
            <person name="Carstens A.B."/>
            <person name="Katharios P."/>
            <person name="Castillo D."/>
            <person name="Hansen L.H."/>
            <person name="Middelboe M."/>
        </authorList>
    </citation>
    <scope>NUCLEOTIDE SEQUENCE [LARGE SCALE GENOMIC DNA]</scope>
</reference>
<accession>A0A3G1SVN3</accession>
<name>A0A3G1SVN3_9VIRU</name>
<keyword evidence="2" id="KW-1185">Reference proteome</keyword>
<gene>
    <name evidence="1" type="ORF">fNo16_0020</name>
</gene>
<evidence type="ECO:0000313" key="1">
    <source>
        <dbReference type="EMBL" id="AXU40243.1"/>
    </source>
</evidence>